<dbReference type="SUPFAM" id="SSF53474">
    <property type="entry name" value="alpha/beta-Hydrolases"/>
    <property type="match status" value="1"/>
</dbReference>
<feature type="region of interest" description="Disordered" evidence="4">
    <location>
        <begin position="231"/>
        <end position="264"/>
    </location>
</feature>
<dbReference type="InterPro" id="IPR013595">
    <property type="entry name" value="Pept_S33_TAP-like_C"/>
</dbReference>
<gene>
    <name evidence="7" type="ORF">IW245_003332</name>
</gene>
<dbReference type="GO" id="GO:0016787">
    <property type="term" value="F:hydrolase activity"/>
    <property type="evidence" value="ECO:0007669"/>
    <property type="project" value="UniProtKB-KW"/>
</dbReference>
<evidence type="ECO:0000256" key="2">
    <source>
        <dbReference type="ARBA" id="ARBA00022729"/>
    </source>
</evidence>
<proteinExistence type="inferred from homology"/>
<evidence type="ECO:0000313" key="8">
    <source>
        <dbReference type="Proteomes" id="UP000622552"/>
    </source>
</evidence>
<comment type="caution">
    <text evidence="7">The sequence shown here is derived from an EMBL/GenBank/DDBJ whole genome shotgun (WGS) entry which is preliminary data.</text>
</comment>
<dbReference type="AlphaFoldDB" id="A0A8J7GIN2"/>
<dbReference type="PANTHER" id="PTHR43248:SF29">
    <property type="entry name" value="TRIPEPTIDYL AMINOPEPTIDASE"/>
    <property type="match status" value="1"/>
</dbReference>
<reference evidence="7" key="1">
    <citation type="submission" date="2020-11" db="EMBL/GenBank/DDBJ databases">
        <title>Sequencing the genomes of 1000 actinobacteria strains.</title>
        <authorList>
            <person name="Klenk H.-P."/>
        </authorList>
    </citation>
    <scope>NUCLEOTIDE SEQUENCE</scope>
    <source>
        <strain evidence="7">DSM 45356</strain>
    </source>
</reference>
<keyword evidence="3" id="KW-0378">Hydrolase</keyword>
<dbReference type="Gene3D" id="3.40.50.1820">
    <property type="entry name" value="alpha/beta hydrolase"/>
    <property type="match status" value="1"/>
</dbReference>
<dbReference type="Pfam" id="PF00561">
    <property type="entry name" value="Abhydrolase_1"/>
    <property type="match status" value="1"/>
</dbReference>
<accession>A0A8J7GIN2</accession>
<dbReference type="InterPro" id="IPR029058">
    <property type="entry name" value="AB_hydrolase_fold"/>
</dbReference>
<dbReference type="Pfam" id="PF08386">
    <property type="entry name" value="Abhydrolase_4"/>
    <property type="match status" value="1"/>
</dbReference>
<evidence type="ECO:0000256" key="4">
    <source>
        <dbReference type="SAM" id="MobiDB-lite"/>
    </source>
</evidence>
<dbReference type="InterPro" id="IPR000073">
    <property type="entry name" value="AB_hydrolase_1"/>
</dbReference>
<evidence type="ECO:0000256" key="3">
    <source>
        <dbReference type="ARBA" id="ARBA00022801"/>
    </source>
</evidence>
<dbReference type="InterPro" id="IPR051601">
    <property type="entry name" value="Serine_prot/Carboxylest_S33"/>
</dbReference>
<evidence type="ECO:0000259" key="5">
    <source>
        <dbReference type="Pfam" id="PF00561"/>
    </source>
</evidence>
<dbReference type="EMBL" id="JADOUF010000001">
    <property type="protein sequence ID" value="MBG6137138.1"/>
    <property type="molecule type" value="Genomic_DNA"/>
</dbReference>
<keyword evidence="8" id="KW-1185">Reference proteome</keyword>
<comment type="similarity">
    <text evidence="1">Belongs to the peptidase S33 family.</text>
</comment>
<protein>
    <submittedName>
        <fullName evidence="7">Pimeloyl-ACP methyl ester carboxylesterase</fullName>
    </submittedName>
</protein>
<evidence type="ECO:0000256" key="1">
    <source>
        <dbReference type="ARBA" id="ARBA00010088"/>
    </source>
</evidence>
<name>A0A8J7GIN2_9ACTN</name>
<keyword evidence="2" id="KW-0732">Signal</keyword>
<feature type="domain" description="Peptidase S33 tripeptidyl aminopeptidase-like C-terminal" evidence="6">
    <location>
        <begin position="411"/>
        <end position="508"/>
    </location>
</feature>
<feature type="domain" description="AB hydrolase-1" evidence="5">
    <location>
        <begin position="83"/>
        <end position="235"/>
    </location>
</feature>
<feature type="compositionally biased region" description="Low complexity" evidence="4">
    <location>
        <begin position="239"/>
        <end position="260"/>
    </location>
</feature>
<dbReference type="Proteomes" id="UP000622552">
    <property type="component" value="Unassembled WGS sequence"/>
</dbReference>
<evidence type="ECO:0000313" key="7">
    <source>
        <dbReference type="EMBL" id="MBG6137138.1"/>
    </source>
</evidence>
<dbReference type="PANTHER" id="PTHR43248">
    <property type="entry name" value="2-SUCCINYL-6-HYDROXY-2,4-CYCLOHEXADIENE-1-CARBOXYLATE SYNTHASE"/>
    <property type="match status" value="1"/>
</dbReference>
<dbReference type="RefSeq" id="WP_197004039.1">
    <property type="nucleotide sequence ID" value="NZ_BONS01000022.1"/>
</dbReference>
<sequence>MLSRKLLIAGVLAAALVAGVAVVAVLAWPRARDGGTIAWAPCEGRDGFECATLRVPLDHARPDGRTIGIALNRLPATGARLGALVVNPGGPGESGLDTVFEGREQFGTLVERYDIVGFDPRGVGASEAVRCLDDRGMDEFTAADLTPATAAERDRTREVVKGFADACAAHSGDLLPFTGTENVARDLELIRAGLGEERLNYFGFSYGTRLGQVYAEQFPGKVGRMVLDSVDNPAESETPGDATGPTPMAGTGLTPAPAAAEPDEAESALRDILRDCVGRADCPVGRDENGAVRAVDDLLANLRIRPLPAAGGRRLTESLARAALFHATYSRDNWEGLREGLRQAVNGTGDGLLALSDAYYHRDEHGHYANSTAAFAAVNCLIGDPRSVPEPPDAIAARMDADAAGSAGTSPHFGAWLFYGTQYCAYWPVRPTVAPHAINAPGTPTILLLNNTRDAATPLSGAEAVAEALEDARLVVADADGHIAYGNGACVDRIVNEFLLTGRAPAKEHSWPAEKVSCPA</sequence>
<evidence type="ECO:0000259" key="6">
    <source>
        <dbReference type="Pfam" id="PF08386"/>
    </source>
</evidence>
<organism evidence="7 8">
    <name type="scientific">Longispora fulva</name>
    <dbReference type="NCBI Taxonomy" id="619741"/>
    <lineage>
        <taxon>Bacteria</taxon>
        <taxon>Bacillati</taxon>
        <taxon>Actinomycetota</taxon>
        <taxon>Actinomycetes</taxon>
        <taxon>Micromonosporales</taxon>
        <taxon>Micromonosporaceae</taxon>
        <taxon>Longispora</taxon>
    </lineage>
</organism>